<organism evidence="2 3">
    <name type="scientific">Ophiocordyceps australis</name>
    <dbReference type="NCBI Taxonomy" id="1399860"/>
    <lineage>
        <taxon>Eukaryota</taxon>
        <taxon>Fungi</taxon>
        <taxon>Dikarya</taxon>
        <taxon>Ascomycota</taxon>
        <taxon>Pezizomycotina</taxon>
        <taxon>Sordariomycetes</taxon>
        <taxon>Hypocreomycetidae</taxon>
        <taxon>Hypocreales</taxon>
        <taxon>Ophiocordycipitaceae</taxon>
        <taxon>Ophiocordyceps</taxon>
    </lineage>
</organism>
<sequence>MQLCRHSRVSDTSLPDPDPDSAPLSARLNLCCPAATNSSSHLAAHPALPTNFDPGEQSARIRLQSKPVYIHIIHAPPRAPPPSAM</sequence>
<reference evidence="2 3" key="1">
    <citation type="submission" date="2017-06" db="EMBL/GenBank/DDBJ databases">
        <title>Ant-infecting Ophiocordyceps genomes reveal a high diversity of potential behavioral manipulation genes and a possible major role for enterotoxins.</title>
        <authorList>
            <person name="De Bekker C."/>
            <person name="Evans H.C."/>
            <person name="Brachmann A."/>
            <person name="Hughes D.P."/>
        </authorList>
    </citation>
    <scope>NUCLEOTIDE SEQUENCE [LARGE SCALE GENOMIC DNA]</scope>
    <source>
        <strain evidence="2 3">1348a</strain>
    </source>
</reference>
<dbReference type="AlphaFoldDB" id="A0A2C5ZNU8"/>
<gene>
    <name evidence="2" type="ORF">CDD82_4657</name>
</gene>
<proteinExistence type="predicted"/>
<keyword evidence="3" id="KW-1185">Reference proteome</keyword>
<protein>
    <submittedName>
        <fullName evidence="2">Uncharacterized protein</fullName>
    </submittedName>
</protein>
<feature type="region of interest" description="Disordered" evidence="1">
    <location>
        <begin position="1"/>
        <end position="23"/>
    </location>
</feature>
<name>A0A2C5ZNU8_9HYPO</name>
<feature type="compositionally biased region" description="Low complexity" evidence="1">
    <location>
        <begin position="10"/>
        <end position="23"/>
    </location>
</feature>
<dbReference type="Proteomes" id="UP000224854">
    <property type="component" value="Unassembled WGS sequence"/>
</dbReference>
<evidence type="ECO:0000313" key="3">
    <source>
        <dbReference type="Proteomes" id="UP000224854"/>
    </source>
</evidence>
<accession>A0A2C5ZNU8</accession>
<comment type="caution">
    <text evidence="2">The sequence shown here is derived from an EMBL/GenBank/DDBJ whole genome shotgun (WGS) entry which is preliminary data.</text>
</comment>
<evidence type="ECO:0000313" key="2">
    <source>
        <dbReference type="EMBL" id="PHH83695.1"/>
    </source>
</evidence>
<evidence type="ECO:0000256" key="1">
    <source>
        <dbReference type="SAM" id="MobiDB-lite"/>
    </source>
</evidence>
<dbReference type="EMBL" id="NJEU01000004">
    <property type="protein sequence ID" value="PHH83695.1"/>
    <property type="molecule type" value="Genomic_DNA"/>
</dbReference>